<dbReference type="EMBL" id="CP003685">
    <property type="protein sequence ID" value="AFN03668.1"/>
    <property type="molecule type" value="Genomic_DNA"/>
</dbReference>
<dbReference type="RefSeq" id="WP_014835261.1">
    <property type="nucleotide sequence ID" value="NC_018092.1"/>
</dbReference>
<dbReference type="InterPro" id="IPR004256">
    <property type="entry name" value="DUF234"/>
</dbReference>
<evidence type="ECO:0000313" key="3">
    <source>
        <dbReference type="Proteomes" id="UP000006216"/>
    </source>
</evidence>
<reference evidence="2 3" key="1">
    <citation type="journal article" date="2012" name="J. Bacteriol.">
        <title>Genome Sequencing of a Genetically-Tractable Pyrococcus furiosus Strain Reveals a Highly Dynamic Genome.</title>
        <authorList>
            <person name="Bridger S.L."/>
            <person name="Lancaster W.A."/>
            <person name="Poole F.L.II."/>
            <person name="Schut G.J."/>
            <person name="Adams M.W."/>
        </authorList>
    </citation>
    <scope>NUCLEOTIDE SEQUENCE [LARGE SCALE GENOMIC DNA]</scope>
    <source>
        <strain evidence="2 3">COM1</strain>
    </source>
</reference>
<dbReference type="KEGG" id="pfi:PFC_03595"/>
<dbReference type="AlphaFoldDB" id="I6V0W8"/>
<evidence type="ECO:0000259" key="1">
    <source>
        <dbReference type="Pfam" id="PF03008"/>
    </source>
</evidence>
<proteinExistence type="predicted"/>
<dbReference type="HOGENOM" id="CLU_1912418_0_0_2"/>
<dbReference type="PANTHER" id="PTHR34704:SF2">
    <property type="entry name" value="ATPASE"/>
    <property type="match status" value="1"/>
</dbReference>
<evidence type="ECO:0000313" key="2">
    <source>
        <dbReference type="EMBL" id="AFN03668.1"/>
    </source>
</evidence>
<protein>
    <recommendedName>
        <fullName evidence="1">DUF234 domain-containing protein</fullName>
    </recommendedName>
</protein>
<feature type="domain" description="DUF234" evidence="1">
    <location>
        <begin position="47"/>
        <end position="120"/>
    </location>
</feature>
<accession>I6V0W8</accession>
<organism evidence="3">
    <name type="scientific">Pyrococcus furiosus COM1</name>
    <dbReference type="NCBI Taxonomy" id="1185654"/>
    <lineage>
        <taxon>Archaea</taxon>
        <taxon>Methanobacteriati</taxon>
        <taxon>Methanobacteriota</taxon>
        <taxon>Thermococci</taxon>
        <taxon>Thermococcales</taxon>
        <taxon>Thermococcaceae</taxon>
        <taxon>Pyrococcus</taxon>
    </lineage>
</organism>
<dbReference type="PATRIC" id="fig|1185654.4.peg.731"/>
<dbReference type="Proteomes" id="UP000006216">
    <property type="component" value="Chromosome"/>
</dbReference>
<dbReference type="Pfam" id="PF03008">
    <property type="entry name" value="DUF234"/>
    <property type="match status" value="1"/>
</dbReference>
<dbReference type="GeneID" id="88866203"/>
<gene>
    <name evidence="2" type="ORF">PFC_03595</name>
</gene>
<sequence length="132" mass="15456">MKRVLRRTLRVTSELTPYSMAMHSLSFGRSLTNPGIYYIPDNYFAFWFHYVYSNADLIESGNGELLVDTVMDDIDYYTAEVFEDVAKEFLLTLNKSGRLPFRFTRIGRWWYKNEEIDLVAGLVAKTSKEKTK</sequence>
<name>I6V0W8_9EURY</name>
<dbReference type="PANTHER" id="PTHR34704">
    <property type="entry name" value="ATPASE"/>
    <property type="match status" value="1"/>
</dbReference>